<proteinExistence type="predicted"/>
<evidence type="ECO:0000313" key="1">
    <source>
        <dbReference type="EMBL" id="GIY35366.1"/>
    </source>
</evidence>
<accession>A0AAV4SR59</accession>
<organism evidence="1 2">
    <name type="scientific">Caerostris extrusa</name>
    <name type="common">Bark spider</name>
    <name type="synonym">Caerostris bankana</name>
    <dbReference type="NCBI Taxonomy" id="172846"/>
    <lineage>
        <taxon>Eukaryota</taxon>
        <taxon>Metazoa</taxon>
        <taxon>Ecdysozoa</taxon>
        <taxon>Arthropoda</taxon>
        <taxon>Chelicerata</taxon>
        <taxon>Arachnida</taxon>
        <taxon>Araneae</taxon>
        <taxon>Araneomorphae</taxon>
        <taxon>Entelegynae</taxon>
        <taxon>Araneoidea</taxon>
        <taxon>Araneidae</taxon>
        <taxon>Caerostris</taxon>
    </lineage>
</organism>
<reference evidence="1 2" key="1">
    <citation type="submission" date="2021-06" db="EMBL/GenBank/DDBJ databases">
        <title>Caerostris extrusa draft genome.</title>
        <authorList>
            <person name="Kono N."/>
            <person name="Arakawa K."/>
        </authorList>
    </citation>
    <scope>NUCLEOTIDE SEQUENCE [LARGE SCALE GENOMIC DNA]</scope>
</reference>
<protein>
    <submittedName>
        <fullName evidence="1">Uncharacterized protein</fullName>
    </submittedName>
</protein>
<keyword evidence="2" id="KW-1185">Reference proteome</keyword>
<evidence type="ECO:0000313" key="2">
    <source>
        <dbReference type="Proteomes" id="UP001054945"/>
    </source>
</evidence>
<gene>
    <name evidence="1" type="ORF">CEXT_231921</name>
</gene>
<dbReference type="AlphaFoldDB" id="A0AAV4SR59"/>
<dbReference type="Proteomes" id="UP001054945">
    <property type="component" value="Unassembled WGS sequence"/>
</dbReference>
<sequence length="107" mass="12400">MQHFPVPHSFYNAICLHFHARAQLIVIVSALEPCGNSPSSRVKWTRRKCLGKVGLPEKKLPRSHECYIFYAEEFITIIINNFVKTFSFKSTHLLTSRSQMRMGLFLT</sequence>
<comment type="caution">
    <text evidence="1">The sequence shown here is derived from an EMBL/GenBank/DDBJ whole genome shotgun (WGS) entry which is preliminary data.</text>
</comment>
<name>A0AAV4SR59_CAEEX</name>
<dbReference type="EMBL" id="BPLR01009903">
    <property type="protein sequence ID" value="GIY35366.1"/>
    <property type="molecule type" value="Genomic_DNA"/>
</dbReference>